<name>A0A814SDI3_9BILA</name>
<dbReference type="Gene3D" id="3.40.30.10">
    <property type="entry name" value="Glutaredoxin"/>
    <property type="match status" value="1"/>
</dbReference>
<feature type="domain" description="ZZ-type" evidence="12">
    <location>
        <begin position="164"/>
        <end position="214"/>
    </location>
</feature>
<dbReference type="PROSITE" id="PS51352">
    <property type="entry name" value="THIOREDOXIN_2"/>
    <property type="match status" value="1"/>
</dbReference>
<sequence>MKWSDLLGESLIEGNARRDSNIYRHAPISELDNKVVAIYFSAHWCGPCQNFTPKLATCYGEVQSELQDRFEIVFVSSDKDEKSFNEYFQTMPWKAIPFSDRDRKTNLSEKFKVDGIPTLVVLSADGALLTPDGCDDIDSKGSNAIRSWLKDEPKSSTVQEEYLWPGVSCNGCQINPLTGERHKCSTCVDYNLCSACHKKKVHEHELTVVPNTLATVSKLVCKDIDVKP</sequence>
<evidence type="ECO:0000256" key="7">
    <source>
        <dbReference type="ARBA" id="ARBA00023027"/>
    </source>
</evidence>
<keyword evidence="6" id="KW-0560">Oxidoreductase</keyword>
<dbReference type="EC" id="1.8.1.8" evidence="1"/>
<comment type="similarity">
    <text evidence="8">Belongs to the nucleoredoxin family.</text>
</comment>
<dbReference type="Proteomes" id="UP000663882">
    <property type="component" value="Unassembled WGS sequence"/>
</dbReference>
<keyword evidence="3" id="KW-0677">Repeat</keyword>
<organism evidence="14 15">
    <name type="scientific">Rotaria sordida</name>
    <dbReference type="NCBI Taxonomy" id="392033"/>
    <lineage>
        <taxon>Eukaryota</taxon>
        <taxon>Metazoa</taxon>
        <taxon>Spiralia</taxon>
        <taxon>Gnathifera</taxon>
        <taxon>Rotifera</taxon>
        <taxon>Eurotatoria</taxon>
        <taxon>Bdelloidea</taxon>
        <taxon>Philodinida</taxon>
        <taxon>Philodinidae</taxon>
        <taxon>Rotaria</taxon>
    </lineage>
</organism>
<evidence type="ECO:0000256" key="4">
    <source>
        <dbReference type="ARBA" id="ARBA00022771"/>
    </source>
</evidence>
<evidence type="ECO:0000256" key="1">
    <source>
        <dbReference type="ARBA" id="ARBA00012612"/>
    </source>
</evidence>
<proteinExistence type="inferred from homology"/>
<evidence type="ECO:0000256" key="6">
    <source>
        <dbReference type="ARBA" id="ARBA00023002"/>
    </source>
</evidence>
<dbReference type="InterPro" id="IPR043145">
    <property type="entry name" value="Znf_ZZ_sf"/>
</dbReference>
<evidence type="ECO:0000313" key="14">
    <source>
        <dbReference type="EMBL" id="CAF1145828.1"/>
    </source>
</evidence>
<evidence type="ECO:0000313" key="15">
    <source>
        <dbReference type="Proteomes" id="UP000663882"/>
    </source>
</evidence>
<evidence type="ECO:0000256" key="5">
    <source>
        <dbReference type="ARBA" id="ARBA00022833"/>
    </source>
</evidence>
<dbReference type="PANTHER" id="PTHR13871:SF96">
    <property type="entry name" value="THIOREDOXIN DOMAIN-CONTAINING PROTEIN"/>
    <property type="match status" value="1"/>
</dbReference>
<accession>A0A814SDI3</accession>
<dbReference type="SUPFAM" id="SSF52833">
    <property type="entry name" value="Thioredoxin-like"/>
    <property type="match status" value="1"/>
</dbReference>
<dbReference type="InterPro" id="IPR000433">
    <property type="entry name" value="Znf_ZZ"/>
</dbReference>
<keyword evidence="4 11" id="KW-0863">Zinc-finger</keyword>
<dbReference type="GO" id="GO:0008270">
    <property type="term" value="F:zinc ion binding"/>
    <property type="evidence" value="ECO:0007669"/>
    <property type="project" value="UniProtKB-KW"/>
</dbReference>
<evidence type="ECO:0000256" key="10">
    <source>
        <dbReference type="ARBA" id="ARBA00047804"/>
    </source>
</evidence>
<dbReference type="EMBL" id="CAJNOO010001391">
    <property type="protein sequence ID" value="CAF1145828.1"/>
    <property type="molecule type" value="Genomic_DNA"/>
</dbReference>
<keyword evidence="5" id="KW-0862">Zinc</keyword>
<keyword evidence="7" id="KW-0520">NAD</keyword>
<comment type="catalytic activity">
    <reaction evidence="10">
        <text>[protein]-dithiol + NADP(+) = [protein]-disulfide + NADPH + H(+)</text>
        <dbReference type="Rhea" id="RHEA:18753"/>
        <dbReference type="Rhea" id="RHEA-COMP:10593"/>
        <dbReference type="Rhea" id="RHEA-COMP:10594"/>
        <dbReference type="ChEBI" id="CHEBI:15378"/>
        <dbReference type="ChEBI" id="CHEBI:29950"/>
        <dbReference type="ChEBI" id="CHEBI:50058"/>
        <dbReference type="ChEBI" id="CHEBI:57783"/>
        <dbReference type="ChEBI" id="CHEBI:58349"/>
        <dbReference type="EC" id="1.8.1.8"/>
    </reaction>
</comment>
<dbReference type="SUPFAM" id="SSF57850">
    <property type="entry name" value="RING/U-box"/>
    <property type="match status" value="1"/>
</dbReference>
<dbReference type="Gene3D" id="3.30.60.90">
    <property type="match status" value="1"/>
</dbReference>
<evidence type="ECO:0000256" key="9">
    <source>
        <dbReference type="ARBA" id="ARBA00047388"/>
    </source>
</evidence>
<dbReference type="SMART" id="SM00291">
    <property type="entry name" value="ZnF_ZZ"/>
    <property type="match status" value="1"/>
</dbReference>
<protein>
    <recommendedName>
        <fullName evidence="1">protein-disulfide reductase</fullName>
        <ecNumber evidence="1">1.8.1.8</ecNumber>
    </recommendedName>
</protein>
<reference evidence="14" key="1">
    <citation type="submission" date="2021-02" db="EMBL/GenBank/DDBJ databases">
        <authorList>
            <person name="Nowell W R."/>
        </authorList>
    </citation>
    <scope>NUCLEOTIDE SEQUENCE</scope>
</reference>
<evidence type="ECO:0000256" key="11">
    <source>
        <dbReference type="PROSITE-ProRule" id="PRU00228"/>
    </source>
</evidence>
<evidence type="ECO:0000259" key="12">
    <source>
        <dbReference type="PROSITE" id="PS50135"/>
    </source>
</evidence>
<dbReference type="OrthoDB" id="189920at2759"/>
<dbReference type="PROSITE" id="PS50135">
    <property type="entry name" value="ZF_ZZ_2"/>
    <property type="match status" value="1"/>
</dbReference>
<comment type="caution">
    <text evidence="14">The sequence shown here is derived from an EMBL/GenBank/DDBJ whole genome shotgun (WGS) entry which is preliminary data.</text>
</comment>
<dbReference type="Pfam" id="PF13905">
    <property type="entry name" value="Thioredoxin_8"/>
    <property type="match status" value="1"/>
</dbReference>
<comment type="catalytic activity">
    <reaction evidence="9">
        <text>[protein]-dithiol + NAD(+) = [protein]-disulfide + NADH + H(+)</text>
        <dbReference type="Rhea" id="RHEA:18749"/>
        <dbReference type="Rhea" id="RHEA-COMP:10593"/>
        <dbReference type="Rhea" id="RHEA-COMP:10594"/>
        <dbReference type="ChEBI" id="CHEBI:15378"/>
        <dbReference type="ChEBI" id="CHEBI:29950"/>
        <dbReference type="ChEBI" id="CHEBI:50058"/>
        <dbReference type="ChEBI" id="CHEBI:57540"/>
        <dbReference type="ChEBI" id="CHEBI:57945"/>
        <dbReference type="EC" id="1.8.1.8"/>
    </reaction>
</comment>
<dbReference type="Pfam" id="PF00569">
    <property type="entry name" value="ZZ"/>
    <property type="match status" value="1"/>
</dbReference>
<evidence type="ECO:0000259" key="13">
    <source>
        <dbReference type="PROSITE" id="PS51352"/>
    </source>
</evidence>
<keyword evidence="2" id="KW-0479">Metal-binding</keyword>
<dbReference type="GO" id="GO:0047134">
    <property type="term" value="F:protein-disulfide reductase [NAD(P)H] activity"/>
    <property type="evidence" value="ECO:0007669"/>
    <property type="project" value="UniProtKB-EC"/>
</dbReference>
<feature type="domain" description="Thioredoxin" evidence="13">
    <location>
        <begin position="1"/>
        <end position="154"/>
    </location>
</feature>
<evidence type="ECO:0000256" key="8">
    <source>
        <dbReference type="ARBA" id="ARBA00025782"/>
    </source>
</evidence>
<evidence type="ECO:0000256" key="3">
    <source>
        <dbReference type="ARBA" id="ARBA00022737"/>
    </source>
</evidence>
<dbReference type="InterPro" id="IPR013766">
    <property type="entry name" value="Thioredoxin_domain"/>
</dbReference>
<evidence type="ECO:0000256" key="2">
    <source>
        <dbReference type="ARBA" id="ARBA00022723"/>
    </source>
</evidence>
<dbReference type="CDD" id="cd02340">
    <property type="entry name" value="ZZ_NBR1_like"/>
    <property type="match status" value="1"/>
</dbReference>
<dbReference type="InterPro" id="IPR052259">
    <property type="entry name" value="Nucleoredoxin-like"/>
</dbReference>
<gene>
    <name evidence="14" type="ORF">RFH988_LOCUS21635</name>
</gene>
<dbReference type="InterPro" id="IPR036249">
    <property type="entry name" value="Thioredoxin-like_sf"/>
</dbReference>
<dbReference type="InterPro" id="IPR012336">
    <property type="entry name" value="Thioredoxin-like_fold"/>
</dbReference>
<dbReference type="PANTHER" id="PTHR13871">
    <property type="entry name" value="THIOREDOXIN"/>
    <property type="match status" value="1"/>
</dbReference>
<dbReference type="AlphaFoldDB" id="A0A814SDI3"/>